<dbReference type="PANTHER" id="PTHR30250">
    <property type="entry name" value="PST FAMILY PREDICTED COLANIC ACID TRANSPORTER"/>
    <property type="match status" value="1"/>
</dbReference>
<feature type="transmembrane region" description="Helical" evidence="6">
    <location>
        <begin position="130"/>
        <end position="151"/>
    </location>
</feature>
<keyword evidence="3 6" id="KW-0812">Transmembrane</keyword>
<feature type="transmembrane region" description="Helical" evidence="6">
    <location>
        <begin position="15"/>
        <end position="36"/>
    </location>
</feature>
<protein>
    <submittedName>
        <fullName evidence="7">Polysaccharide biosynthesis protein</fullName>
    </submittedName>
</protein>
<comment type="subcellular location">
    <subcellularLocation>
        <location evidence="1">Cell membrane</location>
        <topology evidence="1">Multi-pass membrane protein</topology>
    </subcellularLocation>
</comment>
<evidence type="ECO:0000256" key="4">
    <source>
        <dbReference type="ARBA" id="ARBA00022989"/>
    </source>
</evidence>
<evidence type="ECO:0000313" key="7">
    <source>
        <dbReference type="EMBL" id="PNF61085.1"/>
    </source>
</evidence>
<evidence type="ECO:0000256" key="5">
    <source>
        <dbReference type="ARBA" id="ARBA00023136"/>
    </source>
</evidence>
<feature type="transmembrane region" description="Helical" evidence="6">
    <location>
        <begin position="193"/>
        <end position="213"/>
    </location>
</feature>
<name>A0A2N8RJ07_STUST</name>
<proteinExistence type="predicted"/>
<evidence type="ECO:0000256" key="6">
    <source>
        <dbReference type="SAM" id="Phobius"/>
    </source>
</evidence>
<sequence>MSDPKRLSVIRNTGLNYLGQAYALLIGILILPFYLAHLGAETYGLIGFFAVLQAWLQLLDAGMSPALVRQVAHYRGQAELMAGPGPAGRLLRSFELLLLPIVLTTCTAIFLASGWIAQTWLQARELSTGTIMQCISLMGLMVGLRLYATLYKSGLQGVELHGWLNAANMLIATLRYFGGLFLVAYISQDPLDFFLFQSAVALVETLAFASKAYVQLSSPRLFTGIDWRVVRPILPFAGGMCFTSLLWIVLTQLDKVLLSKVLLLREYGYFSLVALITTGIMTLTNPLVQTLLPRMTVLVAEGRIADMERLYLNASRFVCSVLFPMAAVIAWHGQPLIFAWTGDAAAAEWSERMLFWYVPGSALMAVSAFQFYLQYAYGQLRLHIWYSVISTVISVPIVIYAALAHGAYGAALAWFFLRLATFAVWPPVVHRRFAPGLQSIWIRDMLRITAATVLGLAISEPLFALIASDNRFDIIVALAVSGLICLLLVAASSKPLLLTLYLLITKRASKNGIEERASLD</sequence>
<feature type="transmembrane region" description="Helical" evidence="6">
    <location>
        <begin position="474"/>
        <end position="504"/>
    </location>
</feature>
<dbReference type="GO" id="GO:0005886">
    <property type="term" value="C:plasma membrane"/>
    <property type="evidence" value="ECO:0007669"/>
    <property type="project" value="UniProtKB-SubCell"/>
</dbReference>
<evidence type="ECO:0000256" key="1">
    <source>
        <dbReference type="ARBA" id="ARBA00004651"/>
    </source>
</evidence>
<evidence type="ECO:0000256" key="3">
    <source>
        <dbReference type="ARBA" id="ARBA00022692"/>
    </source>
</evidence>
<dbReference type="Pfam" id="PF01943">
    <property type="entry name" value="Polysacc_synt"/>
    <property type="match status" value="1"/>
</dbReference>
<feature type="transmembrane region" description="Helical" evidence="6">
    <location>
        <begin position="313"/>
        <end position="333"/>
    </location>
</feature>
<accession>A0A2N8RJ07</accession>
<feature type="transmembrane region" description="Helical" evidence="6">
    <location>
        <begin position="270"/>
        <end position="292"/>
    </location>
</feature>
<evidence type="ECO:0000256" key="2">
    <source>
        <dbReference type="ARBA" id="ARBA00022475"/>
    </source>
</evidence>
<dbReference type="Proteomes" id="UP000236003">
    <property type="component" value="Unassembled WGS sequence"/>
</dbReference>
<keyword evidence="5 6" id="KW-0472">Membrane</keyword>
<feature type="transmembrane region" description="Helical" evidence="6">
    <location>
        <begin position="353"/>
        <end position="372"/>
    </location>
</feature>
<feature type="transmembrane region" description="Helical" evidence="6">
    <location>
        <begin position="42"/>
        <end position="59"/>
    </location>
</feature>
<feature type="transmembrane region" description="Helical" evidence="6">
    <location>
        <begin position="233"/>
        <end position="250"/>
    </location>
</feature>
<reference evidence="7 8" key="1">
    <citation type="submission" date="2018-01" db="EMBL/GenBank/DDBJ databases">
        <title>Denitrification phenotypes of diverse strains of Pseudomonas stutzeri.</title>
        <authorList>
            <person name="Milligan D.A."/>
            <person name="Bergaust L."/>
            <person name="Bakken L.R."/>
            <person name="Frostegard A."/>
        </authorList>
    </citation>
    <scope>NUCLEOTIDE SEQUENCE [LARGE SCALE GENOMIC DNA]</scope>
    <source>
        <strain evidence="7 8">CCUG 44592</strain>
    </source>
</reference>
<gene>
    <name evidence="7" type="ORF">CXK99_03970</name>
</gene>
<feature type="transmembrane region" description="Helical" evidence="6">
    <location>
        <begin position="96"/>
        <end position="118"/>
    </location>
</feature>
<organism evidence="7 8">
    <name type="scientific">Stutzerimonas stutzeri</name>
    <name type="common">Pseudomonas stutzeri</name>
    <dbReference type="NCBI Taxonomy" id="316"/>
    <lineage>
        <taxon>Bacteria</taxon>
        <taxon>Pseudomonadati</taxon>
        <taxon>Pseudomonadota</taxon>
        <taxon>Gammaproteobacteria</taxon>
        <taxon>Pseudomonadales</taxon>
        <taxon>Pseudomonadaceae</taxon>
        <taxon>Stutzerimonas</taxon>
    </lineage>
</organism>
<feature type="transmembrane region" description="Helical" evidence="6">
    <location>
        <begin position="448"/>
        <end position="468"/>
    </location>
</feature>
<dbReference type="AlphaFoldDB" id="A0A2N8RJ07"/>
<feature type="transmembrane region" description="Helical" evidence="6">
    <location>
        <begin position="163"/>
        <end position="187"/>
    </location>
</feature>
<dbReference type="InterPro" id="IPR050833">
    <property type="entry name" value="Poly_Biosynth_Transport"/>
</dbReference>
<feature type="transmembrane region" description="Helical" evidence="6">
    <location>
        <begin position="409"/>
        <end position="428"/>
    </location>
</feature>
<evidence type="ECO:0000313" key="8">
    <source>
        <dbReference type="Proteomes" id="UP000236003"/>
    </source>
</evidence>
<keyword evidence="4 6" id="KW-1133">Transmembrane helix</keyword>
<dbReference type="PANTHER" id="PTHR30250:SF26">
    <property type="entry name" value="PSMA PROTEIN"/>
    <property type="match status" value="1"/>
</dbReference>
<keyword evidence="2" id="KW-1003">Cell membrane</keyword>
<feature type="transmembrane region" description="Helical" evidence="6">
    <location>
        <begin position="384"/>
        <end position="403"/>
    </location>
</feature>
<dbReference type="RefSeq" id="WP_102819816.1">
    <property type="nucleotide sequence ID" value="NZ_JAMOHR010000002.1"/>
</dbReference>
<comment type="caution">
    <text evidence="7">The sequence shown here is derived from an EMBL/GenBank/DDBJ whole genome shotgun (WGS) entry which is preliminary data.</text>
</comment>
<dbReference type="InterPro" id="IPR002797">
    <property type="entry name" value="Polysacc_synth"/>
</dbReference>
<dbReference type="EMBL" id="POUM01000002">
    <property type="protein sequence ID" value="PNF61085.1"/>
    <property type="molecule type" value="Genomic_DNA"/>
</dbReference>